<comment type="caution">
    <text evidence="2">The sequence shown here is derived from an EMBL/GenBank/DDBJ whole genome shotgun (WGS) entry which is preliminary data.</text>
</comment>
<evidence type="ECO:0000259" key="1">
    <source>
        <dbReference type="Pfam" id="PF01936"/>
    </source>
</evidence>
<dbReference type="Gene3D" id="3.40.50.1010">
    <property type="entry name" value="5'-nuclease"/>
    <property type="match status" value="1"/>
</dbReference>
<name>A0A0G0GW53_9BACT</name>
<proteinExistence type="predicted"/>
<sequence length="172" mass="20292">MKKKKLNNYAFIDSQNLYLGVKSQGWKLDYARFRVYLKEKYQVNQAFIFIGYVTGNESLYTALQHAGYIGVFKPTLPIKKGNKVIIKGNVDAELVLHTMVELPNYDKVVIVSGDGDFHCLLEYLDKEKKLLKLLVPNERGFSRLLRKFRKYVVFLHDLREKVEYRKHKKERE</sequence>
<gene>
    <name evidence="2" type="ORF">US50_C0054G0005</name>
</gene>
<organism evidence="2 3">
    <name type="scientific">Candidatus Nomurabacteria bacterium GW2011_GWB1_37_5</name>
    <dbReference type="NCBI Taxonomy" id="1618742"/>
    <lineage>
        <taxon>Bacteria</taxon>
        <taxon>Candidatus Nomuraibacteriota</taxon>
    </lineage>
</organism>
<dbReference type="AlphaFoldDB" id="A0A0G0GW53"/>
<dbReference type="Proteomes" id="UP000033876">
    <property type="component" value="Unassembled WGS sequence"/>
</dbReference>
<reference evidence="2 3" key="1">
    <citation type="journal article" date="2015" name="Nature">
        <title>rRNA introns, odd ribosomes, and small enigmatic genomes across a large radiation of phyla.</title>
        <authorList>
            <person name="Brown C.T."/>
            <person name="Hug L.A."/>
            <person name="Thomas B.C."/>
            <person name="Sharon I."/>
            <person name="Castelle C.J."/>
            <person name="Singh A."/>
            <person name="Wilkins M.J."/>
            <person name="Williams K.H."/>
            <person name="Banfield J.F."/>
        </authorList>
    </citation>
    <scope>NUCLEOTIDE SEQUENCE [LARGE SCALE GENOMIC DNA]</scope>
</reference>
<feature type="domain" description="NYN" evidence="1">
    <location>
        <begin position="11"/>
        <end position="151"/>
    </location>
</feature>
<dbReference type="PANTHER" id="PTHR35458:SF8">
    <property type="entry name" value="SLR0650 PROTEIN"/>
    <property type="match status" value="1"/>
</dbReference>
<accession>A0A0G0GW53</accession>
<protein>
    <recommendedName>
        <fullName evidence="1">NYN domain-containing protein</fullName>
    </recommendedName>
</protein>
<dbReference type="Pfam" id="PF01936">
    <property type="entry name" value="NYN"/>
    <property type="match status" value="1"/>
</dbReference>
<dbReference type="EMBL" id="LBTF01000054">
    <property type="protein sequence ID" value="KKQ34282.1"/>
    <property type="molecule type" value="Genomic_DNA"/>
</dbReference>
<evidence type="ECO:0000313" key="3">
    <source>
        <dbReference type="Proteomes" id="UP000033876"/>
    </source>
</evidence>
<dbReference type="InterPro" id="IPR047140">
    <property type="entry name" value="LabA"/>
</dbReference>
<dbReference type="InterPro" id="IPR021139">
    <property type="entry name" value="NYN"/>
</dbReference>
<dbReference type="PANTHER" id="PTHR35458">
    <property type="entry name" value="SLR0755 PROTEIN"/>
    <property type="match status" value="1"/>
</dbReference>
<dbReference type="GO" id="GO:0004540">
    <property type="term" value="F:RNA nuclease activity"/>
    <property type="evidence" value="ECO:0007669"/>
    <property type="project" value="InterPro"/>
</dbReference>
<evidence type="ECO:0000313" key="2">
    <source>
        <dbReference type="EMBL" id="KKQ34282.1"/>
    </source>
</evidence>